<protein>
    <submittedName>
        <fullName evidence="2">Uncharacterized protein</fullName>
    </submittedName>
</protein>
<sequence length="109" mass="12193">MAERSHGSLGSMPTSLPYIQANSHRVFIPCNVEGNLGRWNQQHSGKERSARPPVCQGSSRLPPMGSNRGPPWPIHGMRISSTTTSVISSHDERNIVIYEHDERYKSARK</sequence>
<organism evidence="2 3">
    <name type="scientific">Punica granatum</name>
    <name type="common">Pomegranate</name>
    <dbReference type="NCBI Taxonomy" id="22663"/>
    <lineage>
        <taxon>Eukaryota</taxon>
        <taxon>Viridiplantae</taxon>
        <taxon>Streptophyta</taxon>
        <taxon>Embryophyta</taxon>
        <taxon>Tracheophyta</taxon>
        <taxon>Spermatophyta</taxon>
        <taxon>Magnoliopsida</taxon>
        <taxon>eudicotyledons</taxon>
        <taxon>Gunneridae</taxon>
        <taxon>Pentapetalae</taxon>
        <taxon>rosids</taxon>
        <taxon>malvids</taxon>
        <taxon>Myrtales</taxon>
        <taxon>Lythraceae</taxon>
        <taxon>Punica</taxon>
    </lineage>
</organism>
<dbReference type="EMBL" id="PGOL01001367">
    <property type="protein sequence ID" value="PKI58513.1"/>
    <property type="molecule type" value="Genomic_DNA"/>
</dbReference>
<proteinExistence type="predicted"/>
<comment type="caution">
    <text evidence="2">The sequence shown here is derived from an EMBL/GenBank/DDBJ whole genome shotgun (WGS) entry which is preliminary data.</text>
</comment>
<dbReference type="AlphaFoldDB" id="A0A2I0JRI7"/>
<name>A0A2I0JRI7_PUNGR</name>
<feature type="region of interest" description="Disordered" evidence="1">
    <location>
        <begin position="38"/>
        <end position="74"/>
    </location>
</feature>
<evidence type="ECO:0000256" key="1">
    <source>
        <dbReference type="SAM" id="MobiDB-lite"/>
    </source>
</evidence>
<evidence type="ECO:0000313" key="2">
    <source>
        <dbReference type="EMBL" id="PKI58513.1"/>
    </source>
</evidence>
<accession>A0A2I0JRI7</accession>
<gene>
    <name evidence="2" type="ORF">CRG98_021074</name>
</gene>
<reference evidence="2 3" key="1">
    <citation type="submission" date="2017-11" db="EMBL/GenBank/DDBJ databases">
        <title>De-novo sequencing of pomegranate (Punica granatum L.) genome.</title>
        <authorList>
            <person name="Akparov Z."/>
            <person name="Amiraslanov A."/>
            <person name="Hajiyeva S."/>
            <person name="Abbasov M."/>
            <person name="Kaur K."/>
            <person name="Hamwieh A."/>
            <person name="Solovyev V."/>
            <person name="Salamov A."/>
            <person name="Braich B."/>
            <person name="Kosarev P."/>
            <person name="Mahmoud A."/>
            <person name="Hajiyev E."/>
            <person name="Babayeva S."/>
            <person name="Izzatullayeva V."/>
            <person name="Mammadov A."/>
            <person name="Mammadov A."/>
            <person name="Sharifova S."/>
            <person name="Ojaghi J."/>
            <person name="Eynullazada K."/>
            <person name="Bayramov B."/>
            <person name="Abdulazimova A."/>
            <person name="Shahmuradov I."/>
        </authorList>
    </citation>
    <scope>NUCLEOTIDE SEQUENCE [LARGE SCALE GENOMIC DNA]</scope>
    <source>
        <strain evidence="3">cv. AG2017</strain>
        <tissue evidence="2">Leaf</tissue>
    </source>
</reference>
<evidence type="ECO:0000313" key="3">
    <source>
        <dbReference type="Proteomes" id="UP000233551"/>
    </source>
</evidence>
<dbReference type="Proteomes" id="UP000233551">
    <property type="component" value="Unassembled WGS sequence"/>
</dbReference>
<keyword evidence="3" id="KW-1185">Reference proteome</keyword>